<dbReference type="AlphaFoldDB" id="A0AAE2D7S2"/>
<keyword evidence="2" id="KW-1185">Reference proteome</keyword>
<dbReference type="EMBL" id="JALJAT010000002">
    <property type="protein sequence ID" value="KAK4473230.1"/>
    <property type="molecule type" value="Genomic_DNA"/>
</dbReference>
<evidence type="ECO:0000313" key="1">
    <source>
        <dbReference type="EMBL" id="KAK4473230.1"/>
    </source>
</evidence>
<comment type="caution">
    <text evidence="1">The sequence shown here is derived from an EMBL/GenBank/DDBJ whole genome shotgun (WGS) entry which is preliminary data.</text>
</comment>
<sequence length="752" mass="87517">MLEVIVYRAFPEGWAKRENMSRKTNVTTTYSRLNRINAVSDIGNDYNNYKRSTQAVDRVISAIQHKRKQIQNTEDNSEKNSTYSFSQPNVLNSQSCHHKAPRSLVQRSRVQQIIEDFLCKARKRGLGGRSKDKNKIPEDIQCHSVNCKLVQSGEGKEIDSKINEYSPPEVNKNLPFRNHNIDCSNVDSGFYHTLSSGLHSPSFSIQSNSPDLFDQRRNEATLETHQKQPINILNRQKKFLFFENPCKNHISQYNYNESIKPTDCYFSWYSDKMRRSPKSIEVPISSINNVKCNFTFDTDNNILTIGNDIIPPNLYRTRTHIISENQVNQFDGEEYRSYDIGSCKNCHTLYSECINTNNKVEDIFDIPLNVYQSTQKPIFINVPSQYNWKSNFNGQFCDFNNLNYYSIEGQQDEFKEFSNESKFRHCMTADCKQLNEHKHDNCCLRKYFEDLKNEQASQNNFYKITSKFTKAHAHTLKEHDSSSRLNSMYRSRVINVEHNKLNETSLCNQDYENKHTVRFFPDERQNDNYIHKKSIDNQYKYTDYLKYDSKSQQEERVKSFGLSHFPDNENIFKPVKTSTVSTQTYSEDDECKVIHCVTYRKLNKFNTEGIYSAEYLDNSEFNQVKCNISPLSNDKYLCNEPNTTTNFTTRQKPLTSSSMENHMSGPLAASTPFSGSTNDNSKCAENKSKVKSKHLMNAYQSFQLPKNNKSDIFPDTTTDNMNEDESVLTLNLLKSTCKSISFENIDYIYNEE</sequence>
<evidence type="ECO:0000313" key="2">
    <source>
        <dbReference type="Proteomes" id="UP001292079"/>
    </source>
</evidence>
<proteinExistence type="predicted"/>
<dbReference type="Proteomes" id="UP001292079">
    <property type="component" value="Unassembled WGS sequence"/>
</dbReference>
<name>A0AAE2D7S2_SCHME</name>
<reference evidence="1" key="1">
    <citation type="submission" date="2022-04" db="EMBL/GenBank/DDBJ databases">
        <authorList>
            <person name="Xu L."/>
            <person name="Lv Z."/>
        </authorList>
    </citation>
    <scope>NUCLEOTIDE SEQUENCE</scope>
    <source>
        <strain evidence="1">LV_2022a</strain>
    </source>
</reference>
<reference evidence="1" key="2">
    <citation type="journal article" date="2023" name="Infect Dis Poverty">
        <title>Chromosome-scale genome of the human blood fluke Schistosoma mekongi and its implications for public health.</title>
        <authorList>
            <person name="Zhou M."/>
            <person name="Xu L."/>
            <person name="Xu D."/>
            <person name="Chen W."/>
            <person name="Khan J."/>
            <person name="Hu Y."/>
            <person name="Huang H."/>
            <person name="Wei H."/>
            <person name="Zhang Y."/>
            <person name="Chusongsang P."/>
            <person name="Tanasarnprasert K."/>
            <person name="Hu X."/>
            <person name="Limpanont Y."/>
            <person name="Lv Z."/>
        </authorList>
    </citation>
    <scope>NUCLEOTIDE SEQUENCE</scope>
    <source>
        <strain evidence="1">LV_2022a</strain>
    </source>
</reference>
<accession>A0AAE2D7S2</accession>
<gene>
    <name evidence="1" type="ORF">MN116_002748</name>
</gene>
<protein>
    <submittedName>
        <fullName evidence="1">Uncharacterized protein</fullName>
    </submittedName>
</protein>
<organism evidence="1 2">
    <name type="scientific">Schistosoma mekongi</name>
    <name type="common">Parasitic worm</name>
    <dbReference type="NCBI Taxonomy" id="38744"/>
    <lineage>
        <taxon>Eukaryota</taxon>
        <taxon>Metazoa</taxon>
        <taxon>Spiralia</taxon>
        <taxon>Lophotrochozoa</taxon>
        <taxon>Platyhelminthes</taxon>
        <taxon>Trematoda</taxon>
        <taxon>Digenea</taxon>
        <taxon>Strigeidida</taxon>
        <taxon>Schistosomatoidea</taxon>
        <taxon>Schistosomatidae</taxon>
        <taxon>Schistosoma</taxon>
    </lineage>
</organism>